<evidence type="ECO:0000313" key="1">
    <source>
        <dbReference type="EMBL" id="PWA95268.1"/>
    </source>
</evidence>
<proteinExistence type="predicted"/>
<name>A0A2U1QB86_ARTAN</name>
<keyword evidence="2" id="KW-1185">Reference proteome</keyword>
<accession>A0A2U1QB86</accession>
<sequence>MTQKRKHENSQTSFLVLEEIIVVVASQLDLEWSQPYTQVDDIKEWWRAIYKLSIKECKRKFSAPQKVVSILGDEEKRALYDQTGCVDDYVSKDANFTTL</sequence>
<protein>
    <submittedName>
        <fullName evidence="1">DnaJ domain</fullName>
    </submittedName>
</protein>
<reference evidence="1 2" key="1">
    <citation type="journal article" date="2018" name="Mol. Plant">
        <title>The genome of Artemisia annua provides insight into the evolution of Asteraceae family and artemisinin biosynthesis.</title>
        <authorList>
            <person name="Shen Q."/>
            <person name="Zhang L."/>
            <person name="Liao Z."/>
            <person name="Wang S."/>
            <person name="Yan T."/>
            <person name="Shi P."/>
            <person name="Liu M."/>
            <person name="Fu X."/>
            <person name="Pan Q."/>
            <person name="Wang Y."/>
            <person name="Lv Z."/>
            <person name="Lu X."/>
            <person name="Zhang F."/>
            <person name="Jiang W."/>
            <person name="Ma Y."/>
            <person name="Chen M."/>
            <person name="Hao X."/>
            <person name="Li L."/>
            <person name="Tang Y."/>
            <person name="Lv G."/>
            <person name="Zhou Y."/>
            <person name="Sun X."/>
            <person name="Brodelius P.E."/>
            <person name="Rose J.K.C."/>
            <person name="Tang K."/>
        </authorList>
    </citation>
    <scope>NUCLEOTIDE SEQUENCE [LARGE SCALE GENOMIC DNA]</scope>
    <source>
        <strain evidence="2">cv. Huhao1</strain>
        <tissue evidence="1">Leaf</tissue>
    </source>
</reference>
<evidence type="ECO:0000313" key="2">
    <source>
        <dbReference type="Proteomes" id="UP000245207"/>
    </source>
</evidence>
<gene>
    <name evidence="1" type="ORF">CTI12_AA051630</name>
</gene>
<dbReference type="OrthoDB" id="445556at2759"/>
<comment type="caution">
    <text evidence="1">The sequence shown here is derived from an EMBL/GenBank/DDBJ whole genome shotgun (WGS) entry which is preliminary data.</text>
</comment>
<dbReference type="Proteomes" id="UP000245207">
    <property type="component" value="Unassembled WGS sequence"/>
</dbReference>
<dbReference type="STRING" id="35608.A0A2U1QB86"/>
<dbReference type="AlphaFoldDB" id="A0A2U1QB86"/>
<organism evidence="1 2">
    <name type="scientific">Artemisia annua</name>
    <name type="common">Sweet wormwood</name>
    <dbReference type="NCBI Taxonomy" id="35608"/>
    <lineage>
        <taxon>Eukaryota</taxon>
        <taxon>Viridiplantae</taxon>
        <taxon>Streptophyta</taxon>
        <taxon>Embryophyta</taxon>
        <taxon>Tracheophyta</taxon>
        <taxon>Spermatophyta</taxon>
        <taxon>Magnoliopsida</taxon>
        <taxon>eudicotyledons</taxon>
        <taxon>Gunneridae</taxon>
        <taxon>Pentapetalae</taxon>
        <taxon>asterids</taxon>
        <taxon>campanulids</taxon>
        <taxon>Asterales</taxon>
        <taxon>Asteraceae</taxon>
        <taxon>Asteroideae</taxon>
        <taxon>Anthemideae</taxon>
        <taxon>Artemisiinae</taxon>
        <taxon>Artemisia</taxon>
    </lineage>
</organism>
<dbReference type="EMBL" id="PKPP01000254">
    <property type="protein sequence ID" value="PWA95268.1"/>
    <property type="molecule type" value="Genomic_DNA"/>
</dbReference>